<gene>
    <name evidence="2" type="ORF">JCM31826_12130</name>
</gene>
<sequence length="334" mass="39008">MGNKSSLGLIRVLVPVLPLAAASGMIGLNFIDSSVFEISFFKRKFSRYLIFFFIIVVAQVIQPWIQLPIPYKFNESDKVLISALNWIKGEEYFKKKIFYFDVFVPFYLNLNPYDTSRIREGIINKKYPERDTKIGDVIVYDTRYAPIEGGLQLEVFMKNPFFQLINYFSPIVEEKTLNERAYEVYIFLRIDKSKEQSERVLDSIKAAKYLNAFSIPIPESMLIQGNSEFVDICNLELNQKARIDEKNILHISFDFTQFSGDLSNVGLCMSFEKQDSIIAFFSVPIDHFLERNSFDQFIRSIDANRLKIFIWNMDKKYISLRVENISAFLAKKVY</sequence>
<evidence type="ECO:0000256" key="1">
    <source>
        <dbReference type="SAM" id="Phobius"/>
    </source>
</evidence>
<dbReference type="EMBL" id="BHZE01000010">
    <property type="protein sequence ID" value="GCD77731.1"/>
    <property type="molecule type" value="Genomic_DNA"/>
</dbReference>
<proteinExistence type="predicted"/>
<comment type="caution">
    <text evidence="2">The sequence shown here is derived from an EMBL/GenBank/DDBJ whole genome shotgun (WGS) entry which is preliminary data.</text>
</comment>
<accession>A0A401XL73</accession>
<feature type="transmembrane region" description="Helical" evidence="1">
    <location>
        <begin position="12"/>
        <end position="36"/>
    </location>
</feature>
<protein>
    <submittedName>
        <fullName evidence="2">Uncharacterized protein</fullName>
    </submittedName>
</protein>
<dbReference type="AlphaFoldDB" id="A0A401XL73"/>
<evidence type="ECO:0000313" key="3">
    <source>
        <dbReference type="Proteomes" id="UP000286715"/>
    </source>
</evidence>
<keyword evidence="1" id="KW-1133">Transmembrane helix</keyword>
<evidence type="ECO:0000313" key="2">
    <source>
        <dbReference type="EMBL" id="GCD77731.1"/>
    </source>
</evidence>
<keyword evidence="1" id="KW-0812">Transmembrane</keyword>
<keyword evidence="1" id="KW-0472">Membrane</keyword>
<dbReference type="Proteomes" id="UP000286715">
    <property type="component" value="Unassembled WGS sequence"/>
</dbReference>
<organism evidence="2 3">
    <name type="scientific">Thermaurantimonas aggregans</name>
    <dbReference type="NCBI Taxonomy" id="2173829"/>
    <lineage>
        <taxon>Bacteria</taxon>
        <taxon>Pseudomonadati</taxon>
        <taxon>Bacteroidota</taxon>
        <taxon>Flavobacteriia</taxon>
        <taxon>Flavobacteriales</taxon>
        <taxon>Schleiferiaceae</taxon>
        <taxon>Thermaurantimonas</taxon>
    </lineage>
</organism>
<keyword evidence="3" id="KW-1185">Reference proteome</keyword>
<name>A0A401XL73_9FLAO</name>
<reference evidence="2 3" key="1">
    <citation type="submission" date="2018-11" db="EMBL/GenBank/DDBJ databases">
        <title>Schleiferia aggregans sp. nov., a moderately thermophilic heterotrophic bacterium isolated from microbial mats at a terrestrial hot spring.</title>
        <authorList>
            <person name="Iino T."/>
            <person name="Ohkuma M."/>
            <person name="Haruta S."/>
        </authorList>
    </citation>
    <scope>NUCLEOTIDE SEQUENCE [LARGE SCALE GENOMIC DNA]</scope>
    <source>
        <strain evidence="2 3">LA</strain>
    </source>
</reference>
<feature type="transmembrane region" description="Helical" evidence="1">
    <location>
        <begin position="48"/>
        <end position="65"/>
    </location>
</feature>